<dbReference type="PANTHER" id="PTHR33202:SF22">
    <property type="entry name" value="HYDROGEN PEROXIDE SENSITIVE REPRESSOR"/>
    <property type="match status" value="1"/>
</dbReference>
<evidence type="ECO:0000313" key="8">
    <source>
        <dbReference type="EMBL" id="VBB48307.1"/>
    </source>
</evidence>
<dbReference type="GO" id="GO:0008270">
    <property type="term" value="F:zinc ion binding"/>
    <property type="evidence" value="ECO:0007669"/>
    <property type="project" value="TreeGrafter"/>
</dbReference>
<keyword evidence="2" id="KW-0678">Repressor</keyword>
<dbReference type="InterPro" id="IPR036388">
    <property type="entry name" value="WH-like_DNA-bd_sf"/>
</dbReference>
<evidence type="ECO:0000256" key="5">
    <source>
        <dbReference type="ARBA" id="ARBA00023125"/>
    </source>
</evidence>
<dbReference type="Pfam" id="PF01475">
    <property type="entry name" value="FUR"/>
    <property type="match status" value="1"/>
</dbReference>
<feature type="binding site" evidence="7">
    <location>
        <position position="99"/>
    </location>
    <ligand>
        <name>Zn(2+)</name>
        <dbReference type="ChEBI" id="CHEBI:29105"/>
    </ligand>
</feature>
<dbReference type="EMBL" id="UPXZ01000039">
    <property type="protein sequence ID" value="VBB48307.1"/>
    <property type="molecule type" value="Genomic_DNA"/>
</dbReference>
<dbReference type="PANTHER" id="PTHR33202">
    <property type="entry name" value="ZINC UPTAKE REGULATION PROTEIN"/>
    <property type="match status" value="1"/>
</dbReference>
<evidence type="ECO:0000256" key="3">
    <source>
        <dbReference type="ARBA" id="ARBA00022833"/>
    </source>
</evidence>
<evidence type="ECO:0000256" key="1">
    <source>
        <dbReference type="ARBA" id="ARBA00007957"/>
    </source>
</evidence>
<name>A0A653AJR3_9BACT</name>
<keyword evidence="6" id="KW-0804">Transcription</keyword>
<comment type="similarity">
    <text evidence="1">Belongs to the Fur family.</text>
</comment>
<evidence type="ECO:0000256" key="2">
    <source>
        <dbReference type="ARBA" id="ARBA00022491"/>
    </source>
</evidence>
<dbReference type="InterPro" id="IPR002481">
    <property type="entry name" value="FUR"/>
</dbReference>
<dbReference type="Gene3D" id="3.30.1490.190">
    <property type="match status" value="1"/>
</dbReference>
<dbReference type="GO" id="GO:1900376">
    <property type="term" value="P:regulation of secondary metabolite biosynthetic process"/>
    <property type="evidence" value="ECO:0007669"/>
    <property type="project" value="TreeGrafter"/>
</dbReference>
<evidence type="ECO:0000256" key="6">
    <source>
        <dbReference type="ARBA" id="ARBA00023163"/>
    </source>
</evidence>
<evidence type="ECO:0000256" key="4">
    <source>
        <dbReference type="ARBA" id="ARBA00023015"/>
    </source>
</evidence>
<dbReference type="GO" id="GO:0045892">
    <property type="term" value="P:negative regulation of DNA-templated transcription"/>
    <property type="evidence" value="ECO:0007669"/>
    <property type="project" value="TreeGrafter"/>
</dbReference>
<proteinExistence type="inferred from homology"/>
<dbReference type="GO" id="GO:0003700">
    <property type="term" value="F:DNA-binding transcription factor activity"/>
    <property type="evidence" value="ECO:0007669"/>
    <property type="project" value="InterPro"/>
</dbReference>
<keyword evidence="4" id="KW-0805">Transcription regulation</keyword>
<dbReference type="InterPro" id="IPR043135">
    <property type="entry name" value="Fur_C"/>
</dbReference>
<dbReference type="Gene3D" id="1.10.10.10">
    <property type="entry name" value="Winged helix-like DNA-binding domain superfamily/Winged helix DNA-binding domain"/>
    <property type="match status" value="1"/>
</dbReference>
<feature type="binding site" evidence="7">
    <location>
        <position position="135"/>
    </location>
    <ligand>
        <name>Zn(2+)</name>
        <dbReference type="ChEBI" id="CHEBI:29105"/>
    </ligand>
</feature>
<comment type="cofactor">
    <cofactor evidence="7">
        <name>Zn(2+)</name>
        <dbReference type="ChEBI" id="CHEBI:29105"/>
    </cofactor>
    <text evidence="7">Binds 1 zinc ion per subunit.</text>
</comment>
<dbReference type="GO" id="GO:0000976">
    <property type="term" value="F:transcription cis-regulatory region binding"/>
    <property type="evidence" value="ECO:0007669"/>
    <property type="project" value="TreeGrafter"/>
</dbReference>
<keyword evidence="3 7" id="KW-0862">Zinc</keyword>
<dbReference type="SUPFAM" id="SSF46785">
    <property type="entry name" value="Winged helix' DNA-binding domain"/>
    <property type="match status" value="1"/>
</dbReference>
<accession>A0A653AJR3</accession>
<feature type="binding site" evidence="7">
    <location>
        <position position="132"/>
    </location>
    <ligand>
        <name>Zn(2+)</name>
        <dbReference type="ChEBI" id="CHEBI:29105"/>
    </ligand>
</feature>
<organism evidence="8">
    <name type="scientific">uncultured Paludibacter sp</name>
    <dbReference type="NCBI Taxonomy" id="497635"/>
    <lineage>
        <taxon>Bacteria</taxon>
        <taxon>Pseudomonadati</taxon>
        <taxon>Bacteroidota</taxon>
        <taxon>Bacteroidia</taxon>
        <taxon>Bacteroidales</taxon>
        <taxon>Paludibacteraceae</taxon>
        <taxon>Paludibacter</taxon>
        <taxon>environmental samples</taxon>
    </lineage>
</organism>
<protein>
    <submittedName>
        <fullName evidence="8">Transcriptional regulator</fullName>
    </submittedName>
</protein>
<dbReference type="AlphaFoldDB" id="A0A653AJR3"/>
<keyword evidence="7" id="KW-0479">Metal-binding</keyword>
<gene>
    <name evidence="8" type="ORF">TRIP_D440325</name>
</gene>
<dbReference type="InterPro" id="IPR036390">
    <property type="entry name" value="WH_DNA-bd_sf"/>
</dbReference>
<keyword evidence="5" id="KW-0238">DNA-binding</keyword>
<feature type="binding site" evidence="7">
    <location>
        <position position="96"/>
    </location>
    <ligand>
        <name>Zn(2+)</name>
        <dbReference type="ChEBI" id="CHEBI:29105"/>
    </ligand>
</feature>
<evidence type="ECO:0000256" key="7">
    <source>
        <dbReference type="PIRSR" id="PIRSR602481-1"/>
    </source>
</evidence>
<sequence length="137" mass="15660">MDKKAEDILANKKIKSTTIRILVLNELLSQSKAISLYELENKLDEIERTSIFRTLKTFERNNLIHEIDDGSGASKYALCDDNCTCSFNDLHLHFFCTKCNKTFCLREFQIPSIQLPDNFKVESANFVLKGICSGCNK</sequence>
<reference evidence="8" key="1">
    <citation type="submission" date="2018-07" db="EMBL/GenBank/DDBJ databases">
        <authorList>
            <consortium name="Genoscope - CEA"/>
            <person name="William W."/>
        </authorList>
    </citation>
    <scope>NUCLEOTIDE SEQUENCE</scope>
    <source>
        <strain evidence="8">IK1</strain>
    </source>
</reference>